<name>A0A9D4C8F7_DREPO</name>
<keyword evidence="2" id="KW-1185">Reference proteome</keyword>
<evidence type="ECO:0000313" key="2">
    <source>
        <dbReference type="Proteomes" id="UP000828390"/>
    </source>
</evidence>
<organism evidence="1 2">
    <name type="scientific">Dreissena polymorpha</name>
    <name type="common">Zebra mussel</name>
    <name type="synonym">Mytilus polymorpha</name>
    <dbReference type="NCBI Taxonomy" id="45954"/>
    <lineage>
        <taxon>Eukaryota</taxon>
        <taxon>Metazoa</taxon>
        <taxon>Spiralia</taxon>
        <taxon>Lophotrochozoa</taxon>
        <taxon>Mollusca</taxon>
        <taxon>Bivalvia</taxon>
        <taxon>Autobranchia</taxon>
        <taxon>Heteroconchia</taxon>
        <taxon>Euheterodonta</taxon>
        <taxon>Imparidentia</taxon>
        <taxon>Neoheterodontei</taxon>
        <taxon>Myida</taxon>
        <taxon>Dreissenoidea</taxon>
        <taxon>Dreissenidae</taxon>
        <taxon>Dreissena</taxon>
    </lineage>
</organism>
<gene>
    <name evidence="1" type="ORF">DPMN_061847</name>
</gene>
<reference evidence="1" key="1">
    <citation type="journal article" date="2019" name="bioRxiv">
        <title>The Genome of the Zebra Mussel, Dreissena polymorpha: A Resource for Invasive Species Research.</title>
        <authorList>
            <person name="McCartney M.A."/>
            <person name="Auch B."/>
            <person name="Kono T."/>
            <person name="Mallez S."/>
            <person name="Zhang Y."/>
            <person name="Obille A."/>
            <person name="Becker A."/>
            <person name="Abrahante J.E."/>
            <person name="Garbe J."/>
            <person name="Badalamenti J.P."/>
            <person name="Herman A."/>
            <person name="Mangelson H."/>
            <person name="Liachko I."/>
            <person name="Sullivan S."/>
            <person name="Sone E.D."/>
            <person name="Koren S."/>
            <person name="Silverstein K.A.T."/>
            <person name="Beckman K.B."/>
            <person name="Gohl D.M."/>
        </authorList>
    </citation>
    <scope>NUCLEOTIDE SEQUENCE</scope>
    <source>
        <strain evidence="1">Duluth1</strain>
        <tissue evidence="1">Whole animal</tissue>
    </source>
</reference>
<dbReference type="EMBL" id="JAIWYP010000013">
    <property type="protein sequence ID" value="KAH3719019.1"/>
    <property type="molecule type" value="Genomic_DNA"/>
</dbReference>
<evidence type="ECO:0000313" key="1">
    <source>
        <dbReference type="EMBL" id="KAH3719019.1"/>
    </source>
</evidence>
<protein>
    <submittedName>
        <fullName evidence="1">Uncharacterized protein</fullName>
    </submittedName>
</protein>
<reference evidence="1" key="2">
    <citation type="submission" date="2020-11" db="EMBL/GenBank/DDBJ databases">
        <authorList>
            <person name="McCartney M.A."/>
            <person name="Auch B."/>
            <person name="Kono T."/>
            <person name="Mallez S."/>
            <person name="Becker A."/>
            <person name="Gohl D.M."/>
            <person name="Silverstein K.A.T."/>
            <person name="Koren S."/>
            <person name="Bechman K.B."/>
            <person name="Herman A."/>
            <person name="Abrahante J.E."/>
            <person name="Garbe J."/>
        </authorList>
    </citation>
    <scope>NUCLEOTIDE SEQUENCE</scope>
    <source>
        <strain evidence="1">Duluth1</strain>
        <tissue evidence="1">Whole animal</tissue>
    </source>
</reference>
<sequence>MYVQLGTIRRADLLWQALNTGFQHRYERSHAVLEVDMEMNQVIQSFMEDIDVDRTNSCVDGQALMTCCLTLPLSKAK</sequence>
<proteinExistence type="predicted"/>
<accession>A0A9D4C8F7</accession>
<dbReference type="Proteomes" id="UP000828390">
    <property type="component" value="Unassembled WGS sequence"/>
</dbReference>
<comment type="caution">
    <text evidence="1">The sequence shown here is derived from an EMBL/GenBank/DDBJ whole genome shotgun (WGS) entry which is preliminary data.</text>
</comment>
<dbReference type="AlphaFoldDB" id="A0A9D4C8F7"/>